<name>C9SYS8_VERA1</name>
<accession>C9SYS8</accession>
<dbReference type="KEGG" id="val:VDBG_10053"/>
<feature type="compositionally biased region" description="Polar residues" evidence="1">
    <location>
        <begin position="1"/>
        <end position="19"/>
    </location>
</feature>
<dbReference type="AlphaFoldDB" id="C9SYS8"/>
<dbReference type="GeneID" id="9531707"/>
<evidence type="ECO:0000256" key="1">
    <source>
        <dbReference type="SAM" id="MobiDB-lite"/>
    </source>
</evidence>
<dbReference type="EMBL" id="DS985231">
    <property type="protein sequence ID" value="EEY23943.1"/>
    <property type="molecule type" value="Genomic_DNA"/>
</dbReference>
<feature type="region of interest" description="Disordered" evidence="1">
    <location>
        <begin position="1"/>
        <end position="34"/>
    </location>
</feature>
<evidence type="ECO:0000313" key="3">
    <source>
        <dbReference type="Proteomes" id="UP000008698"/>
    </source>
</evidence>
<sequence length="76" mass="8523">MTTRTQSRPLRSFNFQSLGSPEIHASLSPTEPAESLRLPESHLVFRSVPARELVKGYSKLGVNVESRLCFEEEGFS</sequence>
<reference evidence="3" key="1">
    <citation type="journal article" date="2011" name="PLoS Pathog.">
        <title>Comparative genomics yields insights into niche adaptation of plant vascular wilt pathogens.</title>
        <authorList>
            <person name="Klosterman S.J."/>
            <person name="Subbarao K.V."/>
            <person name="Kang S."/>
            <person name="Veronese P."/>
            <person name="Gold S.E."/>
            <person name="Thomma B.P.H.J."/>
            <person name="Chen Z."/>
            <person name="Henrissat B."/>
            <person name="Lee Y.-H."/>
            <person name="Park J."/>
            <person name="Garcia-Pedrajas M.D."/>
            <person name="Barbara D.J."/>
            <person name="Anchieta A."/>
            <person name="de Jonge R."/>
            <person name="Santhanam P."/>
            <person name="Maruthachalam K."/>
            <person name="Atallah Z."/>
            <person name="Amyotte S.G."/>
            <person name="Paz Z."/>
            <person name="Inderbitzin P."/>
            <person name="Hayes R.J."/>
            <person name="Heiman D.I."/>
            <person name="Young S."/>
            <person name="Zeng Q."/>
            <person name="Engels R."/>
            <person name="Galagan J."/>
            <person name="Cuomo C.A."/>
            <person name="Dobinson K.F."/>
            <person name="Ma L.-J."/>
        </authorList>
    </citation>
    <scope>NUCLEOTIDE SEQUENCE [LARGE SCALE GENOMIC DNA]</scope>
    <source>
        <strain evidence="3">VaMs.102 / ATCC MYA-4576 / FGSC 10136</strain>
    </source>
</reference>
<gene>
    <name evidence="2" type="ORF">VDBG_10053</name>
</gene>
<dbReference type="Proteomes" id="UP000008698">
    <property type="component" value="Unassembled WGS sequence"/>
</dbReference>
<evidence type="ECO:0000313" key="2">
    <source>
        <dbReference type="EMBL" id="EEY23943.1"/>
    </source>
</evidence>
<dbReference type="HOGENOM" id="CLU_2656334_0_0_1"/>
<protein>
    <submittedName>
        <fullName evidence="2">Predicted protein</fullName>
    </submittedName>
</protein>
<organism evidence="3">
    <name type="scientific">Verticillium alfalfae (strain VaMs.102 / ATCC MYA-4576 / FGSC 10136)</name>
    <name type="common">Verticillium wilt of alfalfa</name>
    <name type="synonym">Verticillium albo-atrum</name>
    <dbReference type="NCBI Taxonomy" id="526221"/>
    <lineage>
        <taxon>Eukaryota</taxon>
        <taxon>Fungi</taxon>
        <taxon>Dikarya</taxon>
        <taxon>Ascomycota</taxon>
        <taxon>Pezizomycotina</taxon>
        <taxon>Sordariomycetes</taxon>
        <taxon>Hypocreomycetidae</taxon>
        <taxon>Glomerellales</taxon>
        <taxon>Plectosphaerellaceae</taxon>
        <taxon>Verticillium</taxon>
    </lineage>
</organism>
<proteinExistence type="predicted"/>
<dbReference type="RefSeq" id="XP_002999759.1">
    <property type="nucleotide sequence ID" value="XM_002999713.1"/>
</dbReference>
<keyword evidence="3" id="KW-1185">Reference proteome</keyword>